<dbReference type="Gene3D" id="3.30.565.10">
    <property type="entry name" value="Histidine kinase-like ATPase, C-terminal domain"/>
    <property type="match status" value="1"/>
</dbReference>
<dbReference type="Proteomes" id="UP000199656">
    <property type="component" value="Unassembled WGS sequence"/>
</dbReference>
<evidence type="ECO:0000256" key="1">
    <source>
        <dbReference type="SAM" id="Phobius"/>
    </source>
</evidence>
<keyword evidence="4" id="KW-1185">Reference proteome</keyword>
<name>A0A1H4CP20_9BACT</name>
<dbReference type="SUPFAM" id="SSF55874">
    <property type="entry name" value="ATPase domain of HSP90 chaperone/DNA topoisomerase II/histidine kinase"/>
    <property type="match status" value="1"/>
</dbReference>
<feature type="transmembrane region" description="Helical" evidence="1">
    <location>
        <begin position="7"/>
        <end position="26"/>
    </location>
</feature>
<keyword evidence="1" id="KW-0472">Membrane</keyword>
<feature type="transmembrane region" description="Helical" evidence="1">
    <location>
        <begin position="78"/>
        <end position="99"/>
    </location>
</feature>
<keyword evidence="1" id="KW-1133">Transmembrane helix</keyword>
<dbReference type="InterPro" id="IPR036890">
    <property type="entry name" value="HATPase_C_sf"/>
</dbReference>
<organism evidence="3 4">
    <name type="scientific">Chitinophaga terrae</name>
    <name type="common">ex Kim and Jung 2007</name>
    <dbReference type="NCBI Taxonomy" id="408074"/>
    <lineage>
        <taxon>Bacteria</taxon>
        <taxon>Pseudomonadati</taxon>
        <taxon>Bacteroidota</taxon>
        <taxon>Chitinophagia</taxon>
        <taxon>Chitinophagales</taxon>
        <taxon>Chitinophagaceae</taxon>
        <taxon>Chitinophaga</taxon>
    </lineage>
</organism>
<keyword evidence="3" id="KW-0418">Kinase</keyword>
<dbReference type="AlphaFoldDB" id="A0A1H4CP20"/>
<proteinExistence type="predicted"/>
<feature type="domain" description="Signal transduction histidine kinase internal region" evidence="2">
    <location>
        <begin position="156"/>
        <end position="234"/>
    </location>
</feature>
<feature type="transmembrane region" description="Helical" evidence="1">
    <location>
        <begin position="111"/>
        <end position="132"/>
    </location>
</feature>
<evidence type="ECO:0000313" key="4">
    <source>
        <dbReference type="Proteomes" id="UP000199656"/>
    </source>
</evidence>
<gene>
    <name evidence="3" type="ORF">SAMN05660909_02688</name>
</gene>
<dbReference type="PANTHER" id="PTHR34220">
    <property type="entry name" value="SENSOR HISTIDINE KINASE YPDA"/>
    <property type="match status" value="1"/>
</dbReference>
<dbReference type="GO" id="GO:0016020">
    <property type="term" value="C:membrane"/>
    <property type="evidence" value="ECO:0007669"/>
    <property type="project" value="InterPro"/>
</dbReference>
<dbReference type="RefSeq" id="WP_089762379.1">
    <property type="nucleotide sequence ID" value="NZ_BKAT01000016.1"/>
</dbReference>
<reference evidence="4" key="1">
    <citation type="submission" date="2016-10" db="EMBL/GenBank/DDBJ databases">
        <authorList>
            <person name="Varghese N."/>
            <person name="Submissions S."/>
        </authorList>
    </citation>
    <scope>NUCLEOTIDE SEQUENCE [LARGE SCALE GENOMIC DNA]</scope>
    <source>
        <strain evidence="4">DSM 23920</strain>
    </source>
</reference>
<feature type="transmembrane region" description="Helical" evidence="1">
    <location>
        <begin position="38"/>
        <end position="57"/>
    </location>
</feature>
<evidence type="ECO:0000259" key="2">
    <source>
        <dbReference type="Pfam" id="PF06580"/>
    </source>
</evidence>
<evidence type="ECO:0000313" key="3">
    <source>
        <dbReference type="EMBL" id="SEA62038.1"/>
    </source>
</evidence>
<dbReference type="InterPro" id="IPR010559">
    <property type="entry name" value="Sig_transdc_His_kin_internal"/>
</dbReference>
<dbReference type="STRING" id="408074.SAMN05660909_02688"/>
<keyword evidence="3" id="KW-0808">Transferase</keyword>
<dbReference type="PANTHER" id="PTHR34220:SF7">
    <property type="entry name" value="SENSOR HISTIDINE KINASE YPDA"/>
    <property type="match status" value="1"/>
</dbReference>
<dbReference type="GO" id="GO:0000155">
    <property type="term" value="F:phosphorelay sensor kinase activity"/>
    <property type="evidence" value="ECO:0007669"/>
    <property type="project" value="InterPro"/>
</dbReference>
<protein>
    <submittedName>
        <fullName evidence="3">Histidine kinase</fullName>
    </submittedName>
</protein>
<dbReference type="EMBL" id="FNRL01000011">
    <property type="protein sequence ID" value="SEA62038.1"/>
    <property type="molecule type" value="Genomic_DNA"/>
</dbReference>
<sequence length="342" mass="39471">MFRQLNKYWWCQILGWSTYILINLFFALTNDKRDGGNYFRAFVIALLIMTLFGFLSTHLFRNLIHRLDWVNFSFEKQILLFLGLMVGSGLTLYAGYYFVVVFLLKILTTPIIVGIASALLITTLWWFLYFLWHYVERNRMGQVDQLKLEATVKELELKTIKAQMNPHFIFNALNSIRALIDENPQRARTAITELSNILRSSMQTEKAETVSLENELNIVKDYLALELIRFEERLTVQYDIDPDTLELQVPPMMLQTLVENAIKHGISRIIMGGYVNIHSSVKGAQHIITIENTGQIIDDKGKGFGLQSTRQRLSLLFGSKASFEIRNKDGQTVEAKVVMPLY</sequence>
<dbReference type="Pfam" id="PF06580">
    <property type="entry name" value="His_kinase"/>
    <property type="match status" value="1"/>
</dbReference>
<dbReference type="InterPro" id="IPR050640">
    <property type="entry name" value="Bact_2-comp_sensor_kinase"/>
</dbReference>
<accession>A0A1H4CP20</accession>
<dbReference type="OrthoDB" id="9792992at2"/>
<keyword evidence="1" id="KW-0812">Transmembrane</keyword>